<keyword evidence="3" id="KW-0121">Carboxypeptidase</keyword>
<dbReference type="EMBL" id="BDQK01000013">
    <property type="protein sequence ID" value="GBF80703.1"/>
    <property type="molecule type" value="Genomic_DNA"/>
</dbReference>
<dbReference type="InterPro" id="IPR000667">
    <property type="entry name" value="Peptidase_S13"/>
</dbReference>
<dbReference type="AlphaFoldDB" id="A0A401IHE1"/>
<gene>
    <name evidence="3" type="ORF">AsFPU1_2107</name>
</gene>
<keyword evidence="4" id="KW-1185">Reference proteome</keyword>
<organism evidence="3 4">
    <name type="scientific">Aphanothece sacrum FPU1</name>
    <dbReference type="NCBI Taxonomy" id="1920663"/>
    <lineage>
        <taxon>Bacteria</taxon>
        <taxon>Bacillati</taxon>
        <taxon>Cyanobacteriota</taxon>
        <taxon>Cyanophyceae</taxon>
        <taxon>Oscillatoriophycideae</taxon>
        <taxon>Chroococcales</taxon>
        <taxon>Aphanothecaceae</taxon>
        <taxon>Aphanothece</taxon>
    </lineage>
</organism>
<dbReference type="Proteomes" id="UP000287247">
    <property type="component" value="Unassembled WGS sequence"/>
</dbReference>
<dbReference type="InterPro" id="IPR012338">
    <property type="entry name" value="Beta-lactam/transpept-like"/>
</dbReference>
<comment type="caution">
    <text evidence="3">The sequence shown here is derived from an EMBL/GenBank/DDBJ whole genome shotgun (WGS) entry which is preliminary data.</text>
</comment>
<proteinExistence type="inferred from homology"/>
<dbReference type="NCBIfam" id="TIGR00666">
    <property type="entry name" value="PBP4"/>
    <property type="match status" value="1"/>
</dbReference>
<evidence type="ECO:0000256" key="1">
    <source>
        <dbReference type="ARBA" id="ARBA00006096"/>
    </source>
</evidence>
<sequence>MNNCFYSPKLTVTLGLFLLTFLEQFTPNLLAIEALKHSYLISQSEEKSSICPADLSQEIERIIKEEKYRRSRWGILIQTLDSGSTLYALDEQKYFIPASNVKLLTTAAVLLKYGSQFRINTPIYITGNYPHLQTLRIVGKGDPSLTTQQLQTLAKWLKIRGIKQIDQLIVTDGDFKESPINLTWEWEDIQFYYATAINHLILNENAVTLKLIPQNVGEPLKLEWSDSLAGQQWQINNQTLTAPKDTAYSITIERDFAQPILTLKGELASNTEPDTFGLAVVNPTTYFLESLQQILAQENIIVGETKVINNPEIINNERELTIIESQPVSFLITKANEDSNNLFAESLLNLLGNETKNQTSLDGLKDSLSQLGIPANFYHLKDGSGLSRHNLVTPEALVRTLRLMSKTSEADNYRNSLAVAGVRGTLQERFKETEIKENLQAKTGTLSGVSALSGYLSPPNYPPLVFSIIVNQSELPPSELRQIIDRIILVLSRIKHC</sequence>
<dbReference type="OrthoDB" id="9802627at2"/>
<keyword evidence="2" id="KW-0378">Hydrolase</keyword>
<dbReference type="PANTHER" id="PTHR30023">
    <property type="entry name" value="D-ALANYL-D-ALANINE CARBOXYPEPTIDASE"/>
    <property type="match status" value="1"/>
</dbReference>
<dbReference type="GO" id="GO:0000270">
    <property type="term" value="P:peptidoglycan metabolic process"/>
    <property type="evidence" value="ECO:0007669"/>
    <property type="project" value="TreeGrafter"/>
</dbReference>
<dbReference type="SUPFAM" id="SSF56601">
    <property type="entry name" value="beta-lactamase/transpeptidase-like"/>
    <property type="match status" value="1"/>
</dbReference>
<comment type="similarity">
    <text evidence="1">Belongs to the peptidase S13 family.</text>
</comment>
<evidence type="ECO:0000256" key="2">
    <source>
        <dbReference type="ARBA" id="ARBA00022801"/>
    </source>
</evidence>
<protein>
    <submittedName>
        <fullName evidence="3">D-alanyl-D-alanine carboxypeptidase</fullName>
    </submittedName>
</protein>
<dbReference type="RefSeq" id="WP_124970330.1">
    <property type="nucleotide sequence ID" value="NZ_BDQK01000013.1"/>
</dbReference>
<dbReference type="GO" id="GO:0004185">
    <property type="term" value="F:serine-type carboxypeptidase activity"/>
    <property type="evidence" value="ECO:0007669"/>
    <property type="project" value="InterPro"/>
</dbReference>
<keyword evidence="3" id="KW-0645">Protease</keyword>
<reference evidence="4" key="1">
    <citation type="submission" date="2017-05" db="EMBL/GenBank/DDBJ databases">
        <title>Physiological properties and genetic analysis related to exopolysaccharide production of fresh-water unicellular cyanobacterium Aphanothece sacrum, Suizenji Nori, that has been cultured as a food source in Japan.</title>
        <authorList>
            <person name="Kanesaki Y."/>
            <person name="Yoshikawa S."/>
            <person name="Ohki K."/>
        </authorList>
    </citation>
    <scope>NUCLEOTIDE SEQUENCE [LARGE SCALE GENOMIC DNA]</scope>
    <source>
        <strain evidence="4">FPU1</strain>
    </source>
</reference>
<name>A0A401IHE1_APHSA</name>
<dbReference type="PANTHER" id="PTHR30023:SF0">
    <property type="entry name" value="PENICILLIN-SENSITIVE CARBOXYPEPTIDASE A"/>
    <property type="match status" value="1"/>
</dbReference>
<evidence type="ECO:0000313" key="3">
    <source>
        <dbReference type="EMBL" id="GBF80703.1"/>
    </source>
</evidence>
<dbReference type="GO" id="GO:0006508">
    <property type="term" value="P:proteolysis"/>
    <property type="evidence" value="ECO:0007669"/>
    <property type="project" value="InterPro"/>
</dbReference>
<evidence type="ECO:0000313" key="4">
    <source>
        <dbReference type="Proteomes" id="UP000287247"/>
    </source>
</evidence>
<dbReference type="Gene3D" id="3.40.710.10">
    <property type="entry name" value="DD-peptidase/beta-lactamase superfamily"/>
    <property type="match status" value="2"/>
</dbReference>
<accession>A0A401IHE1</accession>
<dbReference type="Pfam" id="PF02113">
    <property type="entry name" value="Peptidase_S13"/>
    <property type="match status" value="1"/>
</dbReference>
<dbReference type="PRINTS" id="PR00922">
    <property type="entry name" value="DADACBPTASE3"/>
</dbReference>